<feature type="compositionally biased region" description="Low complexity" evidence="3">
    <location>
        <begin position="32"/>
        <end position="48"/>
    </location>
</feature>
<evidence type="ECO:0000256" key="1">
    <source>
        <dbReference type="ARBA" id="ARBA00022741"/>
    </source>
</evidence>
<evidence type="ECO:0000256" key="3">
    <source>
        <dbReference type="SAM" id="MobiDB-lite"/>
    </source>
</evidence>
<reference evidence="5 6" key="2">
    <citation type="journal article" date="2018" name="Nat. Commun.">
        <title>Genomic insights into multidrug-resistance, mating and virulence in Candida auris and related emerging species.</title>
        <authorList>
            <person name="Munoz J.F."/>
            <person name="Gade L."/>
            <person name="Chow N.A."/>
            <person name="Loparev V.N."/>
            <person name="Juieng P."/>
            <person name="Berkow E.L."/>
            <person name="Farrer R.A."/>
            <person name="Litvintseva A.P."/>
            <person name="Cuomo C.A."/>
        </authorList>
    </citation>
    <scope>GENOME REANNOTATION</scope>
    <source>
        <strain evidence="5 6">B8441</strain>
    </source>
</reference>
<evidence type="ECO:0000259" key="4">
    <source>
        <dbReference type="PROSITE" id="PS50011"/>
    </source>
</evidence>
<dbReference type="Gene3D" id="1.10.510.10">
    <property type="entry name" value="Transferase(Phosphotransferase) domain 1"/>
    <property type="match status" value="1"/>
</dbReference>
<dbReference type="InterPro" id="IPR011009">
    <property type="entry name" value="Kinase-like_dom_sf"/>
</dbReference>
<feature type="compositionally biased region" description="Polar residues" evidence="3">
    <location>
        <begin position="66"/>
        <end position="77"/>
    </location>
</feature>
<dbReference type="GO" id="GO:0005737">
    <property type="term" value="C:cytoplasm"/>
    <property type="evidence" value="ECO:0007669"/>
    <property type="project" value="TreeGrafter"/>
</dbReference>
<sequence>MLSSLIRKAAPSSPKINDKGRGERSETSKPRSSSTAAALSKKADSLTSRPSLLNKMSAESIKGNRPHSSSVSNNKNTALSRSASSSFDRSDSLAALEPVEEPGKSMIGQDYVTLASKPIFEGANGTIFKGSDAKGTVVVVIKTVKFQESQSSESYKASVFREYDNLKKCFACKSVVDVLDVARNPSSEELSLIIPYYAHGDLLDYLCTLRSKNVEVSSNLKDAIFKQMVKAVDFLHRHNIAHRDIKPENFLIDSKGILKLNDFGYSIDLTKTHEHAALTDLWCGTTSFKAPELFQFEKDEKEGIDINVESINFKALDIWALGVVYFQVFLMTMPWPSANIVTDEKNRTMERYIKRYPENEKNLTALVDKLNDRNYSDSSNPSMSLFKKLHYDARINILRALHPVPEKRCSCSSLLETQWLTQVYASTKDLIDLIPR</sequence>
<keyword evidence="2" id="KW-0067">ATP-binding</keyword>
<dbReference type="Gene3D" id="3.30.200.20">
    <property type="entry name" value="Phosphorylase Kinase, domain 1"/>
    <property type="match status" value="1"/>
</dbReference>
<reference evidence="5 6" key="1">
    <citation type="journal article" date="2017" name="Clin. Infect. Dis.">
        <title>Simultaneous emergence of multidrug-resistant Candida auris on 3 continents confirmed by whole-genome sequencing and epidemiological analyses.</title>
        <authorList>
            <person name="Lockhart S.R."/>
            <person name="Etienne K.A."/>
            <person name="Vallabhaneni S."/>
            <person name="Farooqi J."/>
            <person name="Chowdhary A."/>
            <person name="Govender N.P."/>
            <person name="Colombo A.L."/>
            <person name="Calvo B."/>
            <person name="Cuomo C.A."/>
            <person name="Desjardins C.A."/>
            <person name="Berkow E.L."/>
            <person name="Castanheira M."/>
            <person name="Magobo R.E."/>
            <person name="Jabeen K."/>
            <person name="Asghar R.J."/>
            <person name="Meis J.F."/>
            <person name="Jackson B."/>
            <person name="Chiller T."/>
            <person name="Litvintseva A.P."/>
        </authorList>
    </citation>
    <scope>NUCLEOTIDE SEQUENCE [LARGE SCALE GENOMIC DNA]</scope>
    <source>
        <strain evidence="5 6">B8441</strain>
    </source>
</reference>
<evidence type="ECO:0000313" key="6">
    <source>
        <dbReference type="Proteomes" id="UP000230249"/>
    </source>
</evidence>
<dbReference type="InterPro" id="IPR000719">
    <property type="entry name" value="Prot_kinase_dom"/>
</dbReference>
<dbReference type="PANTHER" id="PTHR24346">
    <property type="entry name" value="MAP/MICROTUBULE AFFINITY-REGULATING KINASE"/>
    <property type="match status" value="1"/>
</dbReference>
<dbReference type="AlphaFoldDB" id="A0AAW0VAI9"/>
<protein>
    <recommendedName>
        <fullName evidence="4">Protein kinase domain-containing protein</fullName>
    </recommendedName>
</protein>
<dbReference type="PROSITE" id="PS50011">
    <property type="entry name" value="PROTEIN_KINASE_DOM"/>
    <property type="match status" value="1"/>
</dbReference>
<feature type="compositionally biased region" description="Basic and acidic residues" evidence="3">
    <location>
        <begin position="16"/>
        <end position="29"/>
    </location>
</feature>
<dbReference type="EMBL" id="PEKT03000005">
    <property type="protein sequence ID" value="KAK8439085.1"/>
    <property type="molecule type" value="Genomic_DNA"/>
</dbReference>
<dbReference type="GO" id="GO:0004674">
    <property type="term" value="F:protein serine/threonine kinase activity"/>
    <property type="evidence" value="ECO:0007669"/>
    <property type="project" value="TreeGrafter"/>
</dbReference>
<keyword evidence="1" id="KW-0547">Nucleotide-binding</keyword>
<dbReference type="SUPFAM" id="SSF56112">
    <property type="entry name" value="Protein kinase-like (PK-like)"/>
    <property type="match status" value="1"/>
</dbReference>
<dbReference type="GO" id="GO:0035556">
    <property type="term" value="P:intracellular signal transduction"/>
    <property type="evidence" value="ECO:0007669"/>
    <property type="project" value="TreeGrafter"/>
</dbReference>
<feature type="domain" description="Protein kinase" evidence="4">
    <location>
        <begin position="113"/>
        <end position="420"/>
    </location>
</feature>
<keyword evidence="6" id="KW-1185">Reference proteome</keyword>
<dbReference type="Proteomes" id="UP000230249">
    <property type="component" value="Unassembled WGS sequence"/>
</dbReference>
<dbReference type="SMART" id="SM00220">
    <property type="entry name" value="S_TKc"/>
    <property type="match status" value="1"/>
</dbReference>
<organism evidence="5 6">
    <name type="scientific">Candidozyma auris</name>
    <name type="common">Yeast</name>
    <name type="synonym">Candida auris</name>
    <dbReference type="NCBI Taxonomy" id="498019"/>
    <lineage>
        <taxon>Eukaryota</taxon>
        <taxon>Fungi</taxon>
        <taxon>Dikarya</taxon>
        <taxon>Ascomycota</taxon>
        <taxon>Saccharomycotina</taxon>
        <taxon>Pichiomycetes</taxon>
        <taxon>Metschnikowiaceae</taxon>
        <taxon>Candidozyma</taxon>
    </lineage>
</organism>
<dbReference type="PROSITE" id="PS00108">
    <property type="entry name" value="PROTEIN_KINASE_ST"/>
    <property type="match status" value="1"/>
</dbReference>
<dbReference type="InterPro" id="IPR008271">
    <property type="entry name" value="Ser/Thr_kinase_AS"/>
</dbReference>
<comment type="caution">
    <text evidence="5">The sequence shown here is derived from an EMBL/GenBank/DDBJ whole genome shotgun (WGS) entry which is preliminary data.</text>
</comment>
<evidence type="ECO:0000256" key="2">
    <source>
        <dbReference type="ARBA" id="ARBA00022840"/>
    </source>
</evidence>
<dbReference type="Pfam" id="PF00069">
    <property type="entry name" value="Pkinase"/>
    <property type="match status" value="1"/>
</dbReference>
<name>A0AAW0VAI9_CANAR</name>
<accession>A0AAW0VAI9</accession>
<evidence type="ECO:0000313" key="5">
    <source>
        <dbReference type="EMBL" id="KAK8439085.1"/>
    </source>
</evidence>
<dbReference type="GO" id="GO:0005524">
    <property type="term" value="F:ATP binding"/>
    <property type="evidence" value="ECO:0007669"/>
    <property type="project" value="UniProtKB-KW"/>
</dbReference>
<gene>
    <name evidence="5" type="ORF">B9J08_04634</name>
</gene>
<feature type="region of interest" description="Disordered" evidence="3">
    <location>
        <begin position="1"/>
        <end position="85"/>
    </location>
</feature>
<dbReference type="PANTHER" id="PTHR24346:SF30">
    <property type="entry name" value="MATERNAL EMBRYONIC LEUCINE ZIPPER KINASE"/>
    <property type="match status" value="1"/>
</dbReference>
<proteinExistence type="predicted"/>